<dbReference type="Proteomes" id="UP001165065">
    <property type="component" value="Unassembled WGS sequence"/>
</dbReference>
<comment type="subcellular location">
    <subcellularLocation>
        <location evidence="1">Nucleus</location>
        <location evidence="1">Nucleolus</location>
    </subcellularLocation>
</comment>
<dbReference type="GO" id="GO:0003723">
    <property type="term" value="F:RNA binding"/>
    <property type="evidence" value="ECO:0007669"/>
    <property type="project" value="TreeGrafter"/>
</dbReference>
<evidence type="ECO:0000256" key="1">
    <source>
        <dbReference type="ARBA" id="ARBA00004604"/>
    </source>
</evidence>
<feature type="compositionally biased region" description="Basic residues" evidence="3">
    <location>
        <begin position="282"/>
        <end position="295"/>
    </location>
</feature>
<evidence type="ECO:0000256" key="2">
    <source>
        <dbReference type="ARBA" id="ARBA00023242"/>
    </source>
</evidence>
<dbReference type="PANTHER" id="PTHR21686">
    <property type="entry name" value="DEOXYNUCLEOTIDYLTRANSFERASE TERMINAL-INTERACTING PROTEIN 2"/>
    <property type="match status" value="1"/>
</dbReference>
<evidence type="ECO:0000313" key="6">
    <source>
        <dbReference type="Proteomes" id="UP001165065"/>
    </source>
</evidence>
<dbReference type="AlphaFoldDB" id="A0A9W7GGG3"/>
<reference evidence="6" key="1">
    <citation type="journal article" date="2023" name="Commun. Biol.">
        <title>Genome analysis of Parmales, the sister group of diatoms, reveals the evolutionary specialization of diatoms from phago-mixotrophs to photoautotrophs.</title>
        <authorList>
            <person name="Ban H."/>
            <person name="Sato S."/>
            <person name="Yoshikawa S."/>
            <person name="Yamada K."/>
            <person name="Nakamura Y."/>
            <person name="Ichinomiya M."/>
            <person name="Sato N."/>
            <person name="Blanc-Mathieu R."/>
            <person name="Endo H."/>
            <person name="Kuwata A."/>
            <person name="Ogata H."/>
        </authorList>
    </citation>
    <scope>NUCLEOTIDE SEQUENCE [LARGE SCALE GENOMIC DNA]</scope>
</reference>
<dbReference type="GO" id="GO:0006396">
    <property type="term" value="P:RNA processing"/>
    <property type="evidence" value="ECO:0007669"/>
    <property type="project" value="TreeGrafter"/>
</dbReference>
<evidence type="ECO:0000259" key="4">
    <source>
        <dbReference type="Pfam" id="PF08698"/>
    </source>
</evidence>
<organism evidence="5 6">
    <name type="scientific">Triparma columacea</name>
    <dbReference type="NCBI Taxonomy" id="722753"/>
    <lineage>
        <taxon>Eukaryota</taxon>
        <taxon>Sar</taxon>
        <taxon>Stramenopiles</taxon>
        <taxon>Ochrophyta</taxon>
        <taxon>Bolidophyceae</taxon>
        <taxon>Parmales</taxon>
        <taxon>Triparmaceae</taxon>
        <taxon>Triparma</taxon>
    </lineage>
</organism>
<dbReference type="InterPro" id="IPR039883">
    <property type="entry name" value="Fcf2/DNTTIP2"/>
</dbReference>
<comment type="caution">
    <text evidence="5">The sequence shown here is derived from an EMBL/GenBank/DDBJ whole genome shotgun (WGS) entry which is preliminary data.</text>
</comment>
<evidence type="ECO:0000313" key="5">
    <source>
        <dbReference type="EMBL" id="GMI45511.1"/>
    </source>
</evidence>
<dbReference type="OrthoDB" id="427886at2759"/>
<sequence>MARTRTTRSSAVNVTDLGASKSTAPKTSSKKKGTNTKKAASQPPPSPRPSPESSDSDSDSDDEAVVSAINLAASAVKKKLAPTSQCSGNELTFLIPGYTAPMSLTSDTRTPDLYIKYDKKEANPSTGDVASLTGTNISSLSSISSVMPPPTSHIMKGSIKKKKKEKTTAGEGWFDMPSYMASSNMASYRQQRNAEMLKDDLKVIKMRNYLDPKKFYKSSDDFSPFAQRGTIIESGSEYFSSRLTKAERRQTLLDEVMSDHKTRKYVKRKFGDVQAKAESGGKKHWKQQQKKKKNKSSPMTGNLFSGSRKKFN</sequence>
<evidence type="ECO:0000256" key="3">
    <source>
        <dbReference type="SAM" id="MobiDB-lite"/>
    </source>
</evidence>
<feature type="compositionally biased region" description="Acidic residues" evidence="3">
    <location>
        <begin position="54"/>
        <end position="64"/>
    </location>
</feature>
<dbReference type="GO" id="GO:0005730">
    <property type="term" value="C:nucleolus"/>
    <property type="evidence" value="ECO:0007669"/>
    <property type="project" value="UniProtKB-SubCell"/>
</dbReference>
<name>A0A9W7GGG3_9STRA</name>
<accession>A0A9W7GGG3</accession>
<dbReference type="EMBL" id="BRYA01000250">
    <property type="protein sequence ID" value="GMI45511.1"/>
    <property type="molecule type" value="Genomic_DNA"/>
</dbReference>
<protein>
    <recommendedName>
        <fullName evidence="4">Fcf2 pre-rRNA processing C-terminal domain-containing protein</fullName>
    </recommendedName>
</protein>
<keyword evidence="2" id="KW-0539">Nucleus</keyword>
<dbReference type="InterPro" id="IPR014810">
    <property type="entry name" value="Fcf2_C"/>
</dbReference>
<feature type="domain" description="Fcf2 pre-rRNA processing C-terminal" evidence="4">
    <location>
        <begin position="166"/>
        <end position="269"/>
    </location>
</feature>
<dbReference type="Pfam" id="PF08698">
    <property type="entry name" value="Fcf2"/>
    <property type="match status" value="1"/>
</dbReference>
<feature type="region of interest" description="Disordered" evidence="3">
    <location>
        <begin position="1"/>
        <end position="66"/>
    </location>
</feature>
<dbReference type="PANTHER" id="PTHR21686:SF12">
    <property type="entry name" value="DEOXYNUCLEOTIDYLTRANSFERASE TERMINAL-INTERACTING PROTEIN 2"/>
    <property type="match status" value="1"/>
</dbReference>
<keyword evidence="6" id="KW-1185">Reference proteome</keyword>
<feature type="compositionally biased region" description="Polar residues" evidence="3">
    <location>
        <begin position="296"/>
        <end position="305"/>
    </location>
</feature>
<proteinExistence type="predicted"/>
<feature type="region of interest" description="Disordered" evidence="3">
    <location>
        <begin position="268"/>
        <end position="312"/>
    </location>
</feature>
<gene>
    <name evidence="5" type="ORF">TrCOL_g3024</name>
</gene>